<evidence type="ECO:0000256" key="6">
    <source>
        <dbReference type="ARBA" id="ARBA00022989"/>
    </source>
</evidence>
<dbReference type="GO" id="GO:0005886">
    <property type="term" value="C:plasma membrane"/>
    <property type="evidence" value="ECO:0007669"/>
    <property type="project" value="UniProtKB-SubCell"/>
</dbReference>
<dbReference type="STRING" id="449659.IV66_GL001124"/>
<evidence type="ECO:0000256" key="7">
    <source>
        <dbReference type="ARBA" id="ARBA00023136"/>
    </source>
</evidence>
<comment type="subcellular location">
    <subcellularLocation>
        <location evidence="1">Cell membrane</location>
        <topology evidence="1">Multi-pass membrane protein</topology>
    </subcellularLocation>
</comment>
<dbReference type="InterPro" id="IPR004796">
    <property type="entry name" value="PTS_IIC_cello"/>
</dbReference>
<dbReference type="EMBL" id="JQCN01000015">
    <property type="protein sequence ID" value="KRO01156.1"/>
    <property type="molecule type" value="Genomic_DNA"/>
</dbReference>
<dbReference type="NCBIfam" id="TIGR00410">
    <property type="entry name" value="lacE"/>
    <property type="match status" value="1"/>
</dbReference>
<protein>
    <recommendedName>
        <fullName evidence="8">Permease IIC component</fullName>
    </recommendedName>
</protein>
<feature type="transmembrane region" description="Helical" evidence="9">
    <location>
        <begin position="142"/>
        <end position="159"/>
    </location>
</feature>
<evidence type="ECO:0000256" key="1">
    <source>
        <dbReference type="ARBA" id="ARBA00004651"/>
    </source>
</evidence>
<feature type="domain" description="PTS EIIC type-3" evidence="10">
    <location>
        <begin position="11"/>
        <end position="414"/>
    </location>
</feature>
<organism evidence="11 12">
    <name type="scientific">Ligilactobacillus pobuzihii</name>
    <dbReference type="NCBI Taxonomy" id="449659"/>
    <lineage>
        <taxon>Bacteria</taxon>
        <taxon>Bacillati</taxon>
        <taxon>Bacillota</taxon>
        <taxon>Bacilli</taxon>
        <taxon>Lactobacillales</taxon>
        <taxon>Lactobacillaceae</taxon>
        <taxon>Ligilactobacillus</taxon>
    </lineage>
</organism>
<feature type="transmembrane region" description="Helical" evidence="9">
    <location>
        <begin position="105"/>
        <end position="122"/>
    </location>
</feature>
<evidence type="ECO:0000313" key="12">
    <source>
        <dbReference type="Proteomes" id="UP000051886"/>
    </source>
</evidence>
<keyword evidence="2 8" id="KW-0813">Transport</keyword>
<evidence type="ECO:0000256" key="3">
    <source>
        <dbReference type="ARBA" id="ARBA00022475"/>
    </source>
</evidence>
<evidence type="ECO:0000313" key="11">
    <source>
        <dbReference type="EMBL" id="KRO01156.1"/>
    </source>
</evidence>
<name>A0A0R2LH77_9LACO</name>
<dbReference type="PANTHER" id="PTHR33989:SF4">
    <property type="entry name" value="PTS SYSTEM N,N'-DIACETYLCHITOBIOSE-SPECIFIC EIIC COMPONENT"/>
    <property type="match status" value="1"/>
</dbReference>
<comment type="function">
    <text evidence="8">The phosphoenolpyruvate-dependent sugar phosphotransferase system (PTS), a major carbohydrate active -transport system, catalyzes the phosphorylation of incoming sugar substrates concomitant with their translocation across the cell membrane.</text>
</comment>
<dbReference type="Proteomes" id="UP000051886">
    <property type="component" value="Unassembled WGS sequence"/>
</dbReference>
<dbReference type="RefSeq" id="WP_017867502.1">
    <property type="nucleotide sequence ID" value="NZ_BJYB01000028.1"/>
</dbReference>
<feature type="transmembrane region" description="Helical" evidence="9">
    <location>
        <begin position="398"/>
        <end position="418"/>
    </location>
</feature>
<feature type="transmembrane region" description="Helical" evidence="9">
    <location>
        <begin position="31"/>
        <end position="54"/>
    </location>
</feature>
<dbReference type="PANTHER" id="PTHR33989">
    <property type="match status" value="1"/>
</dbReference>
<evidence type="ECO:0000256" key="2">
    <source>
        <dbReference type="ARBA" id="ARBA00022448"/>
    </source>
</evidence>
<dbReference type="PATRIC" id="fig|449659.4.peg.1137"/>
<feature type="transmembrane region" description="Helical" evidence="9">
    <location>
        <begin position="374"/>
        <end position="392"/>
    </location>
</feature>
<proteinExistence type="predicted"/>
<accession>A0A0R2LH77</accession>
<keyword evidence="6 9" id="KW-1133">Transmembrane helix</keyword>
<dbReference type="GO" id="GO:1901264">
    <property type="term" value="P:carbohydrate derivative transport"/>
    <property type="evidence" value="ECO:0007669"/>
    <property type="project" value="TreeGrafter"/>
</dbReference>
<feature type="transmembrane region" description="Helical" evidence="9">
    <location>
        <begin position="315"/>
        <end position="335"/>
    </location>
</feature>
<dbReference type="OrthoDB" id="1550290at2"/>
<dbReference type="PIRSF" id="PIRSF006351">
    <property type="entry name" value="PTS_EIIC-Cellobiose"/>
    <property type="match status" value="1"/>
</dbReference>
<dbReference type="GO" id="GO:0009401">
    <property type="term" value="P:phosphoenolpyruvate-dependent sugar phosphotransferase system"/>
    <property type="evidence" value="ECO:0007669"/>
    <property type="project" value="InterPro"/>
</dbReference>
<feature type="transmembrane region" description="Helical" evidence="9">
    <location>
        <begin position="74"/>
        <end position="93"/>
    </location>
</feature>
<keyword evidence="3 8" id="KW-1003">Cell membrane</keyword>
<feature type="transmembrane region" description="Helical" evidence="9">
    <location>
        <begin position="180"/>
        <end position="201"/>
    </location>
</feature>
<dbReference type="AlphaFoldDB" id="A0A0R2LH77"/>
<reference evidence="11 12" key="1">
    <citation type="journal article" date="2015" name="Genome Announc.">
        <title>Expanding the biotechnology potential of lactobacilli through comparative genomics of 213 strains and associated genera.</title>
        <authorList>
            <person name="Sun Z."/>
            <person name="Harris H.M."/>
            <person name="McCann A."/>
            <person name="Guo C."/>
            <person name="Argimon S."/>
            <person name="Zhang W."/>
            <person name="Yang X."/>
            <person name="Jeffery I.B."/>
            <person name="Cooney J.C."/>
            <person name="Kagawa T.F."/>
            <person name="Liu W."/>
            <person name="Song Y."/>
            <person name="Salvetti E."/>
            <person name="Wrobel A."/>
            <person name="Rasinkangas P."/>
            <person name="Parkhill J."/>
            <person name="Rea M.C."/>
            <person name="O'Sullivan O."/>
            <person name="Ritari J."/>
            <person name="Douillard F.P."/>
            <person name="Paul Ross R."/>
            <person name="Yang R."/>
            <person name="Briner A.E."/>
            <person name="Felis G.E."/>
            <person name="de Vos W.M."/>
            <person name="Barrangou R."/>
            <person name="Klaenhammer T.R."/>
            <person name="Caufield P.W."/>
            <person name="Cui Y."/>
            <person name="Zhang H."/>
            <person name="O'Toole P.W."/>
        </authorList>
    </citation>
    <scope>NUCLEOTIDE SEQUENCE [LARGE SCALE GENOMIC DNA]</scope>
    <source>
        <strain evidence="11 12">NBRC 103219</strain>
    </source>
</reference>
<evidence type="ECO:0000256" key="4">
    <source>
        <dbReference type="ARBA" id="ARBA00022597"/>
    </source>
</evidence>
<dbReference type="GO" id="GO:0008982">
    <property type="term" value="F:protein-N(PI)-phosphohistidine-sugar phosphotransferase activity"/>
    <property type="evidence" value="ECO:0007669"/>
    <property type="project" value="UniProtKB-UniRule"/>
</dbReference>
<sequence>MSVGQKIQSGLEKTLAPTAAKLGKSKILRSLSNGVIMTLPLTLGASIFMVIANFPIPAFTEWLNKIGVADQLNAIAGGTLNILALFISFTVAYCYTKELGAKPEVGGLLSLASFLILAPQMVGSGKASLAGFANSYLGSQGIFVAIIVALLVGCSYSKLSHFEKLTIKLPDSVPPMIADSFSPLIIGIIIFAGDFVVRLVFSFTSWGNVFDFINKIVAAPLMSVGGSVPAFIFVYMLANLFFWFGLHPAPIQSVMQTIATSMMLATITQSQAHEPLKYLSNLAVFDFVNNDGTGSTLSLLVAALIFGKSKRYRSLAKIAIGPNIFGINEPVIFGMPIMFNAIMVIPFVCSTLISAFIAWIAVKIHFITTINATVMMSMPWTLPKFITSFFTYGWQGVVLRIIVFITLICLYLPFFRILDQQEMKKELEADN</sequence>
<comment type="caution">
    <text evidence="11">The sequence shown here is derived from an EMBL/GenBank/DDBJ whole genome shotgun (WGS) entry which is preliminary data.</text>
</comment>
<keyword evidence="12" id="KW-1185">Reference proteome</keyword>
<keyword evidence="7 8" id="KW-0472">Membrane</keyword>
<dbReference type="PROSITE" id="PS51105">
    <property type="entry name" value="PTS_EIIC_TYPE_3"/>
    <property type="match status" value="1"/>
</dbReference>
<evidence type="ECO:0000259" key="10">
    <source>
        <dbReference type="PROSITE" id="PS51105"/>
    </source>
</evidence>
<gene>
    <name evidence="11" type="ORF">IV66_GL001124</name>
</gene>
<feature type="transmembrane region" description="Helical" evidence="9">
    <location>
        <begin position="221"/>
        <end position="246"/>
    </location>
</feature>
<dbReference type="InterPro" id="IPR003352">
    <property type="entry name" value="PTS_EIIC"/>
</dbReference>
<dbReference type="InterPro" id="IPR051088">
    <property type="entry name" value="PTS_Sugar-EIIC/EIIB"/>
</dbReference>
<evidence type="ECO:0000256" key="9">
    <source>
        <dbReference type="SAM" id="Phobius"/>
    </source>
</evidence>
<dbReference type="Pfam" id="PF02378">
    <property type="entry name" value="PTS_EIIC"/>
    <property type="match status" value="1"/>
</dbReference>
<keyword evidence="4 8" id="KW-0762">Sugar transport</keyword>
<evidence type="ECO:0000256" key="8">
    <source>
        <dbReference type="PIRNR" id="PIRNR006351"/>
    </source>
</evidence>
<keyword evidence="5 9" id="KW-0812">Transmembrane</keyword>
<evidence type="ECO:0000256" key="5">
    <source>
        <dbReference type="ARBA" id="ARBA00022692"/>
    </source>
</evidence>
<feature type="transmembrane region" description="Helical" evidence="9">
    <location>
        <begin position="341"/>
        <end position="362"/>
    </location>
</feature>
<dbReference type="InterPro" id="IPR004501">
    <property type="entry name" value="PTS_EIIC_3"/>
</dbReference>